<dbReference type="Pfam" id="PF05494">
    <property type="entry name" value="MlaC"/>
    <property type="match status" value="1"/>
</dbReference>
<comment type="caution">
    <text evidence="2">The sequence shown here is derived from an EMBL/GenBank/DDBJ whole genome shotgun (WGS) entry which is preliminary data.</text>
</comment>
<protein>
    <submittedName>
        <fullName evidence="2">ABC transporter substrate-binding protein</fullName>
    </submittedName>
</protein>
<evidence type="ECO:0000313" key="2">
    <source>
        <dbReference type="EMBL" id="CAG7592359.1"/>
    </source>
</evidence>
<gene>
    <name evidence="2" type="ORF">MHYMCMPASI_00554</name>
</gene>
<dbReference type="Proteomes" id="UP000837675">
    <property type="component" value="Unassembled WGS sequence"/>
</dbReference>
<dbReference type="InterPro" id="IPR042245">
    <property type="entry name" value="Tgt2/MlaC_sf"/>
</dbReference>
<accession>A0A8S4C2D8</accession>
<feature type="signal peptide" evidence="1">
    <location>
        <begin position="1"/>
        <end position="18"/>
    </location>
</feature>
<dbReference type="AlphaFoldDB" id="A0A8S4C2D8"/>
<evidence type="ECO:0000313" key="3">
    <source>
        <dbReference type="Proteomes" id="UP000837675"/>
    </source>
</evidence>
<name>A0A8S4C2D8_9ACAR</name>
<organism evidence="2 3">
    <name type="scientific">Hyalomma marginatum</name>
    <dbReference type="NCBI Taxonomy" id="34627"/>
    <lineage>
        <taxon>Eukaryota</taxon>
        <taxon>Metazoa</taxon>
        <taxon>Ecdysozoa</taxon>
        <taxon>Arthropoda</taxon>
        <taxon>Chelicerata</taxon>
        <taxon>Arachnida</taxon>
        <taxon>Acari</taxon>
        <taxon>Parasitiformes</taxon>
        <taxon>Ixodida</taxon>
        <taxon>Ixodoidea</taxon>
        <taxon>Ixodidae</taxon>
        <taxon>Hyalomminae</taxon>
        <taxon>Hyalomma</taxon>
    </lineage>
</organism>
<keyword evidence="3" id="KW-1185">Reference proteome</keyword>
<dbReference type="PANTHER" id="PTHR36573">
    <property type="entry name" value="INTERMEMBRANE PHOSPHOLIPID TRANSPORT SYSTEM BINDING PROTEIN MLAC"/>
    <property type="match status" value="1"/>
</dbReference>
<dbReference type="Gene3D" id="3.10.450.710">
    <property type="entry name" value="Tgt2/MlaC"/>
    <property type="match status" value="1"/>
</dbReference>
<dbReference type="PANTHER" id="PTHR36573:SF1">
    <property type="entry name" value="INTERMEMBRANE PHOSPHOLIPID TRANSPORT SYSTEM BINDING PROTEIN MLAC"/>
    <property type="match status" value="1"/>
</dbReference>
<sequence length="194" mass="22716">MKFKYILTLALMFIYTDSFADTKKDIEDFVDNNAKRIITVLEEKTTDSEKKAKLTALFYEIVDYEWIGKFVIAKNWNNMNKEQQNHYLESYKKYLSNLYVKKFVEYNNQQYKIVDVSNIGKSHFIAVTEIINPRSSKPRINVAYRIKDSNNILKVIDIIGEGVSLLSTQRADFSSIIEQKGVNDFLKILDKKNQ</sequence>
<reference evidence="2" key="1">
    <citation type="submission" date="2021-06" db="EMBL/GenBank/DDBJ databases">
        <authorList>
            <person name="Nardi T."/>
            <person name="Nardi T."/>
        </authorList>
    </citation>
    <scope>NUCLEOTIDE SEQUENCE</scope>
</reference>
<evidence type="ECO:0000256" key="1">
    <source>
        <dbReference type="SAM" id="SignalP"/>
    </source>
</evidence>
<dbReference type="InterPro" id="IPR008869">
    <property type="entry name" value="MlaC/ttg2D"/>
</dbReference>
<feature type="chain" id="PRO_5035888849" evidence="1">
    <location>
        <begin position="19"/>
        <end position="194"/>
    </location>
</feature>
<proteinExistence type="predicted"/>
<keyword evidence="1" id="KW-0732">Signal</keyword>
<dbReference type="EMBL" id="CAJVAF010000259">
    <property type="protein sequence ID" value="CAG7592359.1"/>
    <property type="molecule type" value="Genomic_DNA"/>
</dbReference>